<gene>
    <name evidence="2" type="ORF">Fcan01_28375</name>
</gene>
<dbReference type="STRING" id="158441.A0A226CXT0"/>
<evidence type="ECO:0000313" key="2">
    <source>
        <dbReference type="EMBL" id="OXA36846.1"/>
    </source>
</evidence>
<feature type="compositionally biased region" description="Polar residues" evidence="1">
    <location>
        <begin position="117"/>
        <end position="126"/>
    </location>
</feature>
<dbReference type="Proteomes" id="UP000198287">
    <property type="component" value="Unassembled WGS sequence"/>
</dbReference>
<protein>
    <submittedName>
        <fullName evidence="2">Uncharacterized protein</fullName>
    </submittedName>
</protein>
<comment type="caution">
    <text evidence="2">The sequence shown here is derived from an EMBL/GenBank/DDBJ whole genome shotgun (WGS) entry which is preliminary data.</text>
</comment>
<feature type="region of interest" description="Disordered" evidence="1">
    <location>
        <begin position="40"/>
        <end position="133"/>
    </location>
</feature>
<accession>A0A226CXT0</accession>
<sequence>MGENGSKSRTTFLHGPMCKHLFSWIMTMLVEYEIREEKHGQSKTNSLKKEEAAHHHHSSSASHSPTHHRGKNGYNGNGNHSVDDDGGSSLGGGPSPTPYAMSTTPSSASPSPIPMLTKSSSGSNANGLDLNMTASEMRAKLAARKKDKMDPKNQNIDLKKKYDIIQTL</sequence>
<organism evidence="2 3">
    <name type="scientific">Folsomia candida</name>
    <name type="common">Springtail</name>
    <dbReference type="NCBI Taxonomy" id="158441"/>
    <lineage>
        <taxon>Eukaryota</taxon>
        <taxon>Metazoa</taxon>
        <taxon>Ecdysozoa</taxon>
        <taxon>Arthropoda</taxon>
        <taxon>Hexapoda</taxon>
        <taxon>Collembola</taxon>
        <taxon>Entomobryomorpha</taxon>
        <taxon>Isotomoidea</taxon>
        <taxon>Isotomidae</taxon>
        <taxon>Proisotominae</taxon>
        <taxon>Folsomia</taxon>
    </lineage>
</organism>
<feature type="compositionally biased region" description="Low complexity" evidence="1">
    <location>
        <begin position="98"/>
        <end position="110"/>
    </location>
</feature>
<dbReference type="EMBL" id="LNIX01000070">
    <property type="protein sequence ID" value="OXA36846.1"/>
    <property type="molecule type" value="Genomic_DNA"/>
</dbReference>
<evidence type="ECO:0000256" key="1">
    <source>
        <dbReference type="SAM" id="MobiDB-lite"/>
    </source>
</evidence>
<name>A0A226CXT0_FOLCA</name>
<dbReference type="AlphaFoldDB" id="A0A226CXT0"/>
<proteinExistence type="predicted"/>
<keyword evidence="3" id="KW-1185">Reference proteome</keyword>
<evidence type="ECO:0000313" key="3">
    <source>
        <dbReference type="Proteomes" id="UP000198287"/>
    </source>
</evidence>
<reference evidence="2 3" key="1">
    <citation type="submission" date="2015-12" db="EMBL/GenBank/DDBJ databases">
        <title>The genome of Folsomia candida.</title>
        <authorList>
            <person name="Faddeeva A."/>
            <person name="Derks M.F."/>
            <person name="Anvar Y."/>
            <person name="Smit S."/>
            <person name="Van Straalen N."/>
            <person name="Roelofs D."/>
        </authorList>
    </citation>
    <scope>NUCLEOTIDE SEQUENCE [LARGE SCALE GENOMIC DNA]</scope>
    <source>
        <strain evidence="2 3">VU population</strain>
        <tissue evidence="2">Whole body</tissue>
    </source>
</reference>
<dbReference type="OrthoDB" id="10007415at2759"/>